<proteinExistence type="predicted"/>
<organism evidence="2 3">
    <name type="scientific">Cronobacter malonaticus</name>
    <dbReference type="NCBI Taxonomy" id="413503"/>
    <lineage>
        <taxon>Bacteria</taxon>
        <taxon>Pseudomonadati</taxon>
        <taxon>Pseudomonadota</taxon>
        <taxon>Gammaproteobacteria</taxon>
        <taxon>Enterobacterales</taxon>
        <taxon>Enterobacteriaceae</taxon>
        <taxon>Cronobacter</taxon>
    </lineage>
</organism>
<evidence type="ECO:0000256" key="1">
    <source>
        <dbReference type="SAM" id="MobiDB-lite"/>
    </source>
</evidence>
<evidence type="ECO:0000313" key="3">
    <source>
        <dbReference type="Proteomes" id="UP000285793"/>
    </source>
</evidence>
<accession>A0A423XQ15</accession>
<name>A0A423XQ15_9ENTR</name>
<gene>
    <name evidence="2" type="ORF">C3E80_21295</name>
</gene>
<evidence type="ECO:0000313" key="2">
    <source>
        <dbReference type="EMBL" id="ROW56138.1"/>
    </source>
</evidence>
<dbReference type="Proteomes" id="UP000285793">
    <property type="component" value="Unassembled WGS sequence"/>
</dbReference>
<sequence length="521" mass="58763">MIVKIHSRGAGSGSGPVDYLLGKDRQREQARVLRGNPEYVRELIDGCDFSRAYTSGVLSFQEPDIADAEKSRLMDEWEHTLLTGLDRDQYACLWVEHRDKGRLELNFVIPNIELQSGKRLQPYFDRADRPRVNAWQTLTNDRLGLRDPNDPICRRPLTQASDLPRDKQLAAEKITAGLMNLMQQGVIRSRQDVVAQLESYGLTVARETKSSISIADPDGGRNIRLKGMIYERDFKFGEGLRGEIEAAGAGYRAEREARVREAGDVYRRGTAIKLAEHQQRYPRAERQADGHDQSLRQNGDGVDIHLLRPADRHPGWDNLVSGHDYHLTTERNGQLQPAAGESESEKRRGCDDLQRRHAPEYLHGGAAEAGARRGNLHVTGREHGSEIHGEITPSERPETPQRVFNTEDDQKHDRDGKTTSERLRELTDKLRATAAGVAGQLQQFAAHVRDYLAGTGTQRQGLSALEQSGGQLARAGRELEQERQPLDALIRQHDRARAEKLREQQQPEPQKKPTRYYGPSM</sequence>
<feature type="region of interest" description="Disordered" evidence="1">
    <location>
        <begin position="383"/>
        <end position="420"/>
    </location>
</feature>
<dbReference type="EMBL" id="PQJL01000080">
    <property type="protein sequence ID" value="ROW56138.1"/>
    <property type="molecule type" value="Genomic_DNA"/>
</dbReference>
<feature type="region of interest" description="Disordered" evidence="1">
    <location>
        <begin position="278"/>
        <end position="300"/>
    </location>
</feature>
<feature type="compositionally biased region" description="Basic and acidic residues" evidence="1">
    <location>
        <begin position="383"/>
        <end position="399"/>
    </location>
</feature>
<feature type="compositionally biased region" description="Basic and acidic residues" evidence="1">
    <location>
        <begin position="475"/>
        <end position="511"/>
    </location>
</feature>
<comment type="caution">
    <text evidence="2">The sequence shown here is derived from an EMBL/GenBank/DDBJ whole genome shotgun (WGS) entry which is preliminary data.</text>
</comment>
<feature type="region of interest" description="Disordered" evidence="1">
    <location>
        <begin position="467"/>
        <end position="521"/>
    </location>
</feature>
<feature type="compositionally biased region" description="Basic and acidic residues" evidence="1">
    <location>
        <begin position="278"/>
        <end position="294"/>
    </location>
</feature>
<feature type="compositionally biased region" description="Basic and acidic residues" evidence="1">
    <location>
        <begin position="408"/>
        <end position="420"/>
    </location>
</feature>
<dbReference type="AlphaFoldDB" id="A0A423XQ15"/>
<reference evidence="2 3" key="1">
    <citation type="journal article" date="2018" name="Front. Microbiol.">
        <title>An Investigation of an Acute Gastroenteritis Outbreak: Cronobacter sakazakii, a Potential Cause of Food-Borne Illness.</title>
        <authorList>
            <person name="Yong W."/>
            <person name="Guo B."/>
            <person name="Shi X."/>
            <person name="Cheng T."/>
            <person name="Chen M."/>
            <person name="Jiang X."/>
            <person name="Ye Y."/>
            <person name="Wang J."/>
            <person name="Xie G."/>
            <person name="Ding J."/>
        </authorList>
    </citation>
    <scope>NUCLEOTIDE SEQUENCE [LARGE SCALE GENOMIC DNA]</scope>
    <source>
        <strain evidence="2 3">S1</strain>
    </source>
</reference>
<protein>
    <submittedName>
        <fullName evidence="2">Relaxase</fullName>
    </submittedName>
</protein>